<dbReference type="PANTHER" id="PTHR47572:SF4">
    <property type="entry name" value="LACTONASE DRP35"/>
    <property type="match status" value="1"/>
</dbReference>
<dbReference type="InterPro" id="IPR051262">
    <property type="entry name" value="SMP-30/CGR1_Lactonase"/>
</dbReference>
<dbReference type="InterPro" id="IPR005511">
    <property type="entry name" value="SMP-30"/>
</dbReference>
<dbReference type="PANTHER" id="PTHR47572">
    <property type="entry name" value="LIPOPROTEIN-RELATED"/>
    <property type="match status" value="1"/>
</dbReference>
<feature type="active site" description="Proton donor/acceptor" evidence="2">
    <location>
        <position position="226"/>
    </location>
</feature>
<protein>
    <submittedName>
        <fullName evidence="5">Gluconolactonase</fullName>
    </submittedName>
</protein>
<dbReference type="AlphaFoldDB" id="A0AA35T8G4"/>
<evidence type="ECO:0000313" key="6">
    <source>
        <dbReference type="Proteomes" id="UP001174909"/>
    </source>
</evidence>
<feature type="binding site" evidence="3">
    <location>
        <position position="119"/>
    </location>
    <ligand>
        <name>substrate</name>
    </ligand>
</feature>
<feature type="domain" description="SMP-30/Gluconolactonase/LRE-like region" evidence="4">
    <location>
        <begin position="34"/>
        <end position="282"/>
    </location>
</feature>
<evidence type="ECO:0000313" key="5">
    <source>
        <dbReference type="EMBL" id="CAI8043172.1"/>
    </source>
</evidence>
<dbReference type="Proteomes" id="UP001174909">
    <property type="component" value="Unassembled WGS sequence"/>
</dbReference>
<dbReference type="Gene3D" id="2.120.10.30">
    <property type="entry name" value="TolB, C-terminal domain"/>
    <property type="match status" value="1"/>
</dbReference>
<feature type="binding site" evidence="3">
    <location>
        <position position="226"/>
    </location>
    <ligand>
        <name>a divalent metal cation</name>
        <dbReference type="ChEBI" id="CHEBI:60240"/>
    </ligand>
</feature>
<keyword evidence="3" id="KW-0862">Zinc</keyword>
<comment type="cofactor">
    <cofactor evidence="3">
        <name>Zn(2+)</name>
        <dbReference type="ChEBI" id="CHEBI:29105"/>
    </cofactor>
    <text evidence="3">Binds 1 divalent metal cation per subunit.</text>
</comment>
<dbReference type="Pfam" id="PF08450">
    <property type="entry name" value="SGL"/>
    <property type="match status" value="1"/>
</dbReference>
<evidence type="ECO:0000256" key="3">
    <source>
        <dbReference type="PIRSR" id="PIRSR605511-2"/>
    </source>
</evidence>
<name>A0AA35T8G4_GEOBA</name>
<feature type="binding site" evidence="3">
    <location>
        <position position="174"/>
    </location>
    <ligand>
        <name>a divalent metal cation</name>
        <dbReference type="ChEBI" id="CHEBI:60240"/>
    </ligand>
</feature>
<feature type="binding site" evidence="3">
    <location>
        <position position="121"/>
    </location>
    <ligand>
        <name>substrate</name>
    </ligand>
</feature>
<feature type="binding site" evidence="3">
    <location>
        <position position="35"/>
    </location>
    <ligand>
        <name>a divalent metal cation</name>
        <dbReference type="ChEBI" id="CHEBI:60240"/>
    </ligand>
</feature>
<proteinExistence type="predicted"/>
<keyword evidence="3" id="KW-0479">Metal-binding</keyword>
<evidence type="ECO:0000259" key="4">
    <source>
        <dbReference type="Pfam" id="PF08450"/>
    </source>
</evidence>
<dbReference type="EMBL" id="CASHTH010003308">
    <property type="protein sequence ID" value="CAI8043172.1"/>
    <property type="molecule type" value="Genomic_DNA"/>
</dbReference>
<keyword evidence="1" id="KW-0378">Hydrolase</keyword>
<organism evidence="5 6">
    <name type="scientific">Geodia barretti</name>
    <name type="common">Barrett's horny sponge</name>
    <dbReference type="NCBI Taxonomy" id="519541"/>
    <lineage>
        <taxon>Eukaryota</taxon>
        <taxon>Metazoa</taxon>
        <taxon>Porifera</taxon>
        <taxon>Demospongiae</taxon>
        <taxon>Heteroscleromorpha</taxon>
        <taxon>Tetractinellida</taxon>
        <taxon>Astrophorina</taxon>
        <taxon>Geodiidae</taxon>
        <taxon>Geodia</taxon>
    </lineage>
</organism>
<dbReference type="GO" id="GO:0046872">
    <property type="term" value="F:metal ion binding"/>
    <property type="evidence" value="ECO:0007669"/>
    <property type="project" value="UniProtKB-KW"/>
</dbReference>
<evidence type="ECO:0000256" key="1">
    <source>
        <dbReference type="ARBA" id="ARBA00022801"/>
    </source>
</evidence>
<dbReference type="SUPFAM" id="SSF63829">
    <property type="entry name" value="Calcium-dependent phosphotriesterase"/>
    <property type="match status" value="1"/>
</dbReference>
<sequence>MPIEKLSPALDNIIDMDAPIEEHGSGYGGGEGPAEGPVWWSDGGYLLFSDIHNDRRMRYTPGSGVTVDADGVNRHNGLTRDQQGRLVAAEHDGRRVTRLEADGSTTVLANQFQGRQLNRPNDVVVKSDGSIYFTDPWTLRRTRQQWEQTISGVFRLSADLGTLTLLVADFVVPNGLAFSPDESILYVNDSRRGIIRAFDVQDDGTVSLATQRLFADMRGEREGVPDGMKVDVEGNVYCGGAGGLHIMNAGGETLGIVGHGQPATTNLCFGGADWKTLYFTSRNTVGSVPVKIAGLPVPAR</sequence>
<keyword evidence="6" id="KW-1185">Reference proteome</keyword>
<reference evidence="5" key="1">
    <citation type="submission" date="2023-03" db="EMBL/GenBank/DDBJ databases">
        <authorList>
            <person name="Steffen K."/>
            <person name="Cardenas P."/>
        </authorList>
    </citation>
    <scope>NUCLEOTIDE SEQUENCE</scope>
</reference>
<dbReference type="GO" id="GO:0016787">
    <property type="term" value="F:hydrolase activity"/>
    <property type="evidence" value="ECO:0007669"/>
    <property type="project" value="UniProtKB-KW"/>
</dbReference>
<dbReference type="InterPro" id="IPR011042">
    <property type="entry name" value="6-blade_b-propeller_TolB-like"/>
</dbReference>
<comment type="caution">
    <text evidence="5">The sequence shown here is derived from an EMBL/GenBank/DDBJ whole genome shotgun (WGS) entry which is preliminary data.</text>
</comment>
<evidence type="ECO:0000256" key="2">
    <source>
        <dbReference type="PIRSR" id="PIRSR605511-1"/>
    </source>
</evidence>
<accession>A0AA35T8G4</accession>
<gene>
    <name evidence="5" type="ORF">GBAR_LOCUS23951</name>
</gene>
<dbReference type="InterPro" id="IPR013658">
    <property type="entry name" value="SGL"/>
</dbReference>
<dbReference type="PRINTS" id="PR01790">
    <property type="entry name" value="SMP30FAMILY"/>
</dbReference>